<gene>
    <name evidence="2" type="ORF">TRAPUB_1803</name>
</gene>
<dbReference type="STRING" id="154538.A0A1M2VID5"/>
<feature type="region of interest" description="Disordered" evidence="1">
    <location>
        <begin position="1"/>
        <end position="45"/>
    </location>
</feature>
<feature type="region of interest" description="Disordered" evidence="1">
    <location>
        <begin position="292"/>
        <end position="376"/>
    </location>
</feature>
<evidence type="ECO:0000256" key="1">
    <source>
        <dbReference type="SAM" id="MobiDB-lite"/>
    </source>
</evidence>
<dbReference type="GO" id="GO:0003729">
    <property type="term" value="F:mRNA binding"/>
    <property type="evidence" value="ECO:0007669"/>
    <property type="project" value="InterPro"/>
</dbReference>
<dbReference type="GO" id="GO:0000340">
    <property type="term" value="F:RNA 7-methylguanosine cap binding"/>
    <property type="evidence" value="ECO:0007669"/>
    <property type="project" value="InterPro"/>
</dbReference>
<sequence length="376" mass="41745">MNTAPGPFEASSSTSALPYDDTTPYEEQISAAPDVLEPSDSGRSLADRIGTTKVYLLSDASKSRVGKRKHGDSDDEEGVNDVEMDELESSAIRDNAILLHGSPISHLPTSNIFAYATNFDAHPLGLEWIDDTTCVLVFESKSDARSAFRALQKSVAEEPSLDDGSITAKPIPITVWPAEYRISATLGKGEGLKGILRMRWAKVEDVKQKGARNQSQFYKKYGQEAGKSPEEGPRPMKRRRGGGPLESEHALKKAILDEELDRFLASDEEARPATPPSRMRSDFIGDRGKTLLERTEGGLASRLIAPLPRRGRSQRDGDHRSWDRGKEVEGYEETFEPRSRRGPRREDGRRPRREPRAKATQADLDAELDAFLNEKL</sequence>
<dbReference type="GO" id="GO:0005634">
    <property type="term" value="C:nucleus"/>
    <property type="evidence" value="ECO:0007669"/>
    <property type="project" value="TreeGrafter"/>
</dbReference>
<accession>A0A1M2VID5</accession>
<dbReference type="Proteomes" id="UP000184267">
    <property type="component" value="Unassembled WGS sequence"/>
</dbReference>
<comment type="caution">
    <text evidence="2">The sequence shown here is derived from an EMBL/GenBank/DDBJ whole genome shotgun (WGS) entry which is preliminary data.</text>
</comment>
<name>A0A1M2VID5_TRAPU</name>
<feature type="region of interest" description="Disordered" evidence="1">
    <location>
        <begin position="212"/>
        <end position="248"/>
    </location>
</feature>
<dbReference type="PANTHER" id="PTHR16291">
    <property type="entry name" value="NUCLEAR CAP-BINDING PROTEIN SUBUNIT 3"/>
    <property type="match status" value="1"/>
</dbReference>
<keyword evidence="3" id="KW-1185">Reference proteome</keyword>
<feature type="region of interest" description="Disordered" evidence="1">
    <location>
        <begin position="266"/>
        <end position="285"/>
    </location>
</feature>
<evidence type="ECO:0000313" key="2">
    <source>
        <dbReference type="EMBL" id="OJT07337.1"/>
    </source>
</evidence>
<organism evidence="2 3">
    <name type="scientific">Trametes pubescens</name>
    <name type="common">White-rot fungus</name>
    <dbReference type="NCBI Taxonomy" id="154538"/>
    <lineage>
        <taxon>Eukaryota</taxon>
        <taxon>Fungi</taxon>
        <taxon>Dikarya</taxon>
        <taxon>Basidiomycota</taxon>
        <taxon>Agaricomycotina</taxon>
        <taxon>Agaricomycetes</taxon>
        <taxon>Polyporales</taxon>
        <taxon>Polyporaceae</taxon>
        <taxon>Trametes</taxon>
    </lineage>
</organism>
<dbReference type="PANTHER" id="PTHR16291:SF0">
    <property type="entry name" value="NUCLEAR CAP-BINDING PROTEIN SUBUNIT 3"/>
    <property type="match status" value="1"/>
</dbReference>
<feature type="compositionally biased region" description="Basic and acidic residues" evidence="1">
    <location>
        <begin position="313"/>
        <end position="357"/>
    </location>
</feature>
<evidence type="ECO:0000313" key="3">
    <source>
        <dbReference type="Proteomes" id="UP000184267"/>
    </source>
</evidence>
<evidence type="ECO:0008006" key="4">
    <source>
        <dbReference type="Google" id="ProtNLM"/>
    </source>
</evidence>
<reference evidence="2 3" key="1">
    <citation type="submission" date="2016-10" db="EMBL/GenBank/DDBJ databases">
        <title>Genome sequence of the basidiomycete white-rot fungus Trametes pubescens.</title>
        <authorList>
            <person name="Makela M.R."/>
            <person name="Granchi Z."/>
            <person name="Peng M."/>
            <person name="De Vries R.P."/>
            <person name="Grigoriev I."/>
            <person name="Riley R."/>
            <person name="Hilden K."/>
        </authorList>
    </citation>
    <scope>NUCLEOTIDE SEQUENCE [LARGE SCALE GENOMIC DNA]</scope>
    <source>
        <strain evidence="2 3">FBCC735</strain>
    </source>
</reference>
<dbReference type="AlphaFoldDB" id="A0A1M2VID5"/>
<dbReference type="InterPro" id="IPR019416">
    <property type="entry name" value="NCBP3"/>
</dbReference>
<dbReference type="OrthoDB" id="422106at2759"/>
<dbReference type="Pfam" id="PF10309">
    <property type="entry name" value="NCBP3"/>
    <property type="match status" value="1"/>
</dbReference>
<proteinExistence type="predicted"/>
<dbReference type="EMBL" id="MNAD01001191">
    <property type="protein sequence ID" value="OJT07337.1"/>
    <property type="molecule type" value="Genomic_DNA"/>
</dbReference>
<protein>
    <recommendedName>
        <fullName evidence="4">Chromatin target of PRMT1 protein C-terminal domain-containing protein</fullName>
    </recommendedName>
</protein>
<dbReference type="OMA" id="GVIRMRW"/>